<dbReference type="SUPFAM" id="SSF52172">
    <property type="entry name" value="CheY-like"/>
    <property type="match status" value="1"/>
</dbReference>
<keyword evidence="9" id="KW-1185">Reference proteome</keyword>
<feature type="transmembrane region" description="Helical" evidence="5">
    <location>
        <begin position="12"/>
        <end position="31"/>
    </location>
</feature>
<evidence type="ECO:0000256" key="1">
    <source>
        <dbReference type="ARBA" id="ARBA00000085"/>
    </source>
</evidence>
<protein>
    <recommendedName>
        <fullName evidence="2">histidine kinase</fullName>
        <ecNumber evidence="2">2.7.13.3</ecNumber>
    </recommendedName>
</protein>
<comment type="caution">
    <text evidence="8">The sequence shown here is derived from an EMBL/GenBank/DDBJ whole genome shotgun (WGS) entry which is preliminary data.</text>
</comment>
<dbReference type="PROSITE" id="PS50109">
    <property type="entry name" value="HIS_KIN"/>
    <property type="match status" value="1"/>
</dbReference>
<dbReference type="InterPro" id="IPR035965">
    <property type="entry name" value="PAS-like_dom_sf"/>
</dbReference>
<name>A0ABS5HS74_9RHOB</name>
<dbReference type="PANTHER" id="PTHR43065">
    <property type="entry name" value="SENSOR HISTIDINE KINASE"/>
    <property type="match status" value="1"/>
</dbReference>
<dbReference type="InterPro" id="IPR001789">
    <property type="entry name" value="Sig_transdc_resp-reg_receiver"/>
</dbReference>
<dbReference type="InterPro" id="IPR005467">
    <property type="entry name" value="His_kinase_dom"/>
</dbReference>
<dbReference type="PRINTS" id="PR00344">
    <property type="entry name" value="BCTRLSENSOR"/>
</dbReference>
<dbReference type="InterPro" id="IPR036097">
    <property type="entry name" value="HisK_dim/P_sf"/>
</dbReference>
<dbReference type="SUPFAM" id="SSF47384">
    <property type="entry name" value="Homodimeric domain of signal transducing histidine kinase"/>
    <property type="match status" value="1"/>
</dbReference>
<comment type="catalytic activity">
    <reaction evidence="1">
        <text>ATP + protein L-histidine = ADP + protein N-phospho-L-histidine.</text>
        <dbReference type="EC" id="2.7.13.3"/>
    </reaction>
</comment>
<dbReference type="SMART" id="SM00387">
    <property type="entry name" value="HATPase_c"/>
    <property type="match status" value="1"/>
</dbReference>
<dbReference type="Gene3D" id="1.10.287.130">
    <property type="match status" value="1"/>
</dbReference>
<dbReference type="InterPro" id="IPR003661">
    <property type="entry name" value="HisK_dim/P_dom"/>
</dbReference>
<dbReference type="SUPFAM" id="SSF55874">
    <property type="entry name" value="ATPase domain of HSP90 chaperone/DNA topoisomerase II/histidine kinase"/>
    <property type="match status" value="1"/>
</dbReference>
<feature type="domain" description="Histidine kinase" evidence="6">
    <location>
        <begin position="394"/>
        <end position="617"/>
    </location>
</feature>
<proteinExistence type="predicted"/>
<dbReference type="Proteomes" id="UP001195941">
    <property type="component" value="Unassembled WGS sequence"/>
</dbReference>
<dbReference type="InterPro" id="IPR011006">
    <property type="entry name" value="CheY-like_superfamily"/>
</dbReference>
<accession>A0ABS5HS74</accession>
<evidence type="ECO:0000256" key="3">
    <source>
        <dbReference type="ARBA" id="ARBA00022553"/>
    </source>
</evidence>
<gene>
    <name evidence="8" type="ORF">IT775_11955</name>
</gene>
<evidence type="ECO:0000259" key="7">
    <source>
        <dbReference type="PROSITE" id="PS50110"/>
    </source>
</evidence>
<reference evidence="8 9" key="1">
    <citation type="journal article" date="2021" name="Arch. Microbiol.">
        <title>Thalassobius aquimarinus sp. nov., isolated from the Sea of Japan seashore.</title>
        <authorList>
            <person name="Kurilenko V.V."/>
            <person name="Romanenko L.A."/>
            <person name="Chernysheva N.Y."/>
            <person name="Velansky P.V."/>
            <person name="Tekutyeva L.A."/>
            <person name="Isaeva M.P."/>
            <person name="Mikhailov V.V."/>
        </authorList>
    </citation>
    <scope>NUCLEOTIDE SEQUENCE [LARGE SCALE GENOMIC DNA]</scope>
    <source>
        <strain evidence="8 9">KMM 8518</strain>
    </source>
</reference>
<dbReference type="PANTHER" id="PTHR43065:SF42">
    <property type="entry name" value="TWO-COMPONENT SENSOR PPRA"/>
    <property type="match status" value="1"/>
</dbReference>
<dbReference type="Gene3D" id="3.40.50.2300">
    <property type="match status" value="1"/>
</dbReference>
<evidence type="ECO:0000256" key="4">
    <source>
        <dbReference type="PROSITE-ProRule" id="PRU00169"/>
    </source>
</evidence>
<dbReference type="Pfam" id="PF00072">
    <property type="entry name" value="Response_reg"/>
    <property type="match status" value="1"/>
</dbReference>
<dbReference type="InterPro" id="IPR003594">
    <property type="entry name" value="HATPase_dom"/>
</dbReference>
<dbReference type="Pfam" id="PF02518">
    <property type="entry name" value="HATPase_c"/>
    <property type="match status" value="1"/>
</dbReference>
<dbReference type="InterPro" id="IPR036890">
    <property type="entry name" value="HATPase_C_sf"/>
</dbReference>
<dbReference type="EC" id="2.7.13.3" evidence="2"/>
<dbReference type="InterPro" id="IPR004358">
    <property type="entry name" value="Sig_transdc_His_kin-like_C"/>
</dbReference>
<keyword evidence="5" id="KW-0472">Membrane</keyword>
<evidence type="ECO:0000256" key="5">
    <source>
        <dbReference type="SAM" id="Phobius"/>
    </source>
</evidence>
<dbReference type="SMART" id="SM00448">
    <property type="entry name" value="REC"/>
    <property type="match status" value="1"/>
</dbReference>
<feature type="domain" description="Response regulatory" evidence="7">
    <location>
        <begin position="639"/>
        <end position="755"/>
    </location>
</feature>
<evidence type="ECO:0000313" key="9">
    <source>
        <dbReference type="Proteomes" id="UP001195941"/>
    </source>
</evidence>
<feature type="modified residue" description="4-aspartylphosphate" evidence="4">
    <location>
        <position position="690"/>
    </location>
</feature>
<dbReference type="SUPFAM" id="SSF55785">
    <property type="entry name" value="PYP-like sensor domain (PAS domain)"/>
    <property type="match status" value="1"/>
</dbReference>
<dbReference type="CDD" id="cd00082">
    <property type="entry name" value="HisKA"/>
    <property type="match status" value="1"/>
</dbReference>
<keyword evidence="5" id="KW-0812">Transmembrane</keyword>
<dbReference type="SMART" id="SM00388">
    <property type="entry name" value="HisKA"/>
    <property type="match status" value="1"/>
</dbReference>
<organism evidence="8 9">
    <name type="scientific">Thalassovita aquimarina</name>
    <dbReference type="NCBI Taxonomy" id="2785917"/>
    <lineage>
        <taxon>Bacteria</taxon>
        <taxon>Pseudomonadati</taxon>
        <taxon>Pseudomonadota</taxon>
        <taxon>Alphaproteobacteria</taxon>
        <taxon>Rhodobacterales</taxon>
        <taxon>Roseobacteraceae</taxon>
        <taxon>Thalassovita</taxon>
    </lineage>
</organism>
<dbReference type="Gene3D" id="3.30.450.20">
    <property type="entry name" value="PAS domain"/>
    <property type="match status" value="1"/>
</dbReference>
<dbReference type="Pfam" id="PF00512">
    <property type="entry name" value="HisKA"/>
    <property type="match status" value="1"/>
</dbReference>
<keyword evidence="5" id="KW-1133">Transmembrane helix</keyword>
<dbReference type="Gene3D" id="3.30.565.10">
    <property type="entry name" value="Histidine kinase-like ATPase, C-terminal domain"/>
    <property type="match status" value="1"/>
</dbReference>
<evidence type="ECO:0000313" key="8">
    <source>
        <dbReference type="EMBL" id="MBR9651834.1"/>
    </source>
</evidence>
<feature type="transmembrane region" description="Helical" evidence="5">
    <location>
        <begin position="37"/>
        <end position="56"/>
    </location>
</feature>
<sequence length="756" mass="81818">MLAGGGRQHRGLWLVLVALALLCLLAALRLRGSLYELGLATAGVTLLSTVALAGLVRMIRARRRTRLLARIAGFLEHDSAASLVVDDIGRVVFLNQAARERFHPHAPVRIGDILQDVFANPGAVVTRLRTRAQENDNASEDIVTRKGHVRLNVHRLAPEGFLWRIEEIGLGPARAHSGSGLPMLTVGRGNTILFMNDAARDFAGTRARTLDSVFPDLPLKNGGFNLAISVEGPRNCLVHEAEHVTGRREVYFLPMTQDQQVVEAGNAAFDALPVAVLRLDRDGTVLRSNRLARALLAIPEGTPVKLPQLVEGLGRPIAGWLAEAAEGRGVKTSEFLRVKQGEAEVFVQISLNRVEEADGYALIAVLHDATEMKNLEAQFVQSQKMQAIGELAGGIAHDFNNLLTAITGYCDLLLLRHDESDSDYADLMQIGQNANRAAALVGQLLAFSRKQTLRPEPIDIRDALADLAHLLNRLVGEKIELVVEHDPGPWSIRVDKRQLEQVLMNLVVNARDAMPAGGEIRIATSNRTLSEPMTCDRVDVPAADYLKLQVSDQGDGIAPEIIGKVFDPFFTTKRAGEGTGLGLSTVYGIVKQSGGFVFANSEVGKGTTFTLLFPVCSPEAADEAAPEPSPPPVLAGDGVVLLVEDEAPVRAFAARALRLRGYTVIEAGSAEEALELLQDPDLVVHLFVTDVIMPGMDGPSWVREALKTRPAVRVVFVSGYAEDALDDDKGAIPGSVYLPKPFSLNQLIETVQQQLH</sequence>
<dbReference type="PROSITE" id="PS50110">
    <property type="entry name" value="RESPONSE_REGULATORY"/>
    <property type="match status" value="1"/>
</dbReference>
<evidence type="ECO:0000256" key="2">
    <source>
        <dbReference type="ARBA" id="ARBA00012438"/>
    </source>
</evidence>
<keyword evidence="3 4" id="KW-0597">Phosphoprotein</keyword>
<evidence type="ECO:0000259" key="6">
    <source>
        <dbReference type="PROSITE" id="PS50109"/>
    </source>
</evidence>
<dbReference type="EMBL" id="JADMKU010000010">
    <property type="protein sequence ID" value="MBR9651834.1"/>
    <property type="molecule type" value="Genomic_DNA"/>
</dbReference>